<dbReference type="RefSeq" id="XP_052127943.1">
    <property type="nucleotide sequence ID" value="XM_052271983.1"/>
</dbReference>
<dbReference type="GeneID" id="113213942"/>
<accession>A0A9C6X2F8</accession>
<dbReference type="AlphaFoldDB" id="A0A9C6X2F8"/>
<dbReference type="Proteomes" id="UP000504606">
    <property type="component" value="Unplaced"/>
</dbReference>
<dbReference type="KEGG" id="foc:113213942"/>
<proteinExistence type="predicted"/>
<evidence type="ECO:0000313" key="2">
    <source>
        <dbReference type="RefSeq" id="XP_052127943.1"/>
    </source>
</evidence>
<name>A0A9C6X2F8_FRAOC</name>
<gene>
    <name evidence="2" type="primary">LOC113213942</name>
</gene>
<keyword evidence="1" id="KW-1185">Reference proteome</keyword>
<protein>
    <submittedName>
        <fullName evidence="2">Uncharacterized protein LOC113213942</fullName>
    </submittedName>
</protein>
<evidence type="ECO:0000313" key="1">
    <source>
        <dbReference type="Proteomes" id="UP000504606"/>
    </source>
</evidence>
<sequence length="109" mass="12438">MLPASWKRWRASLHRRITALRQDTHLKKDLHTLDEIVVQFSYNTERYLRCTHPAGFMTEAALLQFRDGMTSALQRIQQAASSSACRRLGMILQCMVALKVCQLIAATSC</sequence>
<organism evidence="1 2">
    <name type="scientific">Frankliniella occidentalis</name>
    <name type="common">Western flower thrips</name>
    <name type="synonym">Euthrips occidentalis</name>
    <dbReference type="NCBI Taxonomy" id="133901"/>
    <lineage>
        <taxon>Eukaryota</taxon>
        <taxon>Metazoa</taxon>
        <taxon>Ecdysozoa</taxon>
        <taxon>Arthropoda</taxon>
        <taxon>Hexapoda</taxon>
        <taxon>Insecta</taxon>
        <taxon>Pterygota</taxon>
        <taxon>Neoptera</taxon>
        <taxon>Paraneoptera</taxon>
        <taxon>Thysanoptera</taxon>
        <taxon>Terebrantia</taxon>
        <taxon>Thripoidea</taxon>
        <taxon>Thripidae</taxon>
        <taxon>Frankliniella</taxon>
    </lineage>
</organism>
<reference evidence="2" key="1">
    <citation type="submission" date="2025-08" db="UniProtKB">
        <authorList>
            <consortium name="RefSeq"/>
        </authorList>
    </citation>
    <scope>IDENTIFICATION</scope>
    <source>
        <tissue evidence="2">Whole organism</tissue>
    </source>
</reference>